<dbReference type="EMBL" id="UYWX01008839">
    <property type="protein sequence ID" value="VDM27576.1"/>
    <property type="molecule type" value="Genomic_DNA"/>
</dbReference>
<proteinExistence type="predicted"/>
<sequence length="122" mass="12706">DGSSAALTEVSGVENFHPQLLSLAALTFHSPCETHLSLSPSGPLMATVGFATVGRAVRTPSLNQPQMTLPHHQPLQDLELISSAALLQAHVAAQAQAQNNAAQSAGGSGSVVYENSYNSFQR</sequence>
<dbReference type="OrthoDB" id="10570978at2759"/>
<gene>
    <name evidence="1" type="ORF">TTAC_LOCUS5743</name>
</gene>
<dbReference type="WBParaSite" id="TTAC_0000576001-mRNA-1">
    <property type="protein sequence ID" value="TTAC_0000576001-mRNA-1"/>
    <property type="gene ID" value="TTAC_0000576001"/>
</dbReference>
<protein>
    <submittedName>
        <fullName evidence="3">MBNL1</fullName>
    </submittedName>
</protein>
<organism evidence="3">
    <name type="scientific">Hydatigena taeniaeformis</name>
    <name type="common">Feline tapeworm</name>
    <name type="synonym">Taenia taeniaeformis</name>
    <dbReference type="NCBI Taxonomy" id="6205"/>
    <lineage>
        <taxon>Eukaryota</taxon>
        <taxon>Metazoa</taxon>
        <taxon>Spiralia</taxon>
        <taxon>Lophotrochozoa</taxon>
        <taxon>Platyhelminthes</taxon>
        <taxon>Cestoda</taxon>
        <taxon>Eucestoda</taxon>
        <taxon>Cyclophyllidea</taxon>
        <taxon>Taeniidae</taxon>
        <taxon>Hydatigera</taxon>
    </lineage>
</organism>
<dbReference type="Proteomes" id="UP000274429">
    <property type="component" value="Unassembled WGS sequence"/>
</dbReference>
<evidence type="ECO:0000313" key="2">
    <source>
        <dbReference type="Proteomes" id="UP000274429"/>
    </source>
</evidence>
<evidence type="ECO:0000313" key="1">
    <source>
        <dbReference type="EMBL" id="VDM27576.1"/>
    </source>
</evidence>
<reference evidence="3" key="1">
    <citation type="submission" date="2017-02" db="UniProtKB">
        <authorList>
            <consortium name="WormBaseParasite"/>
        </authorList>
    </citation>
    <scope>IDENTIFICATION</scope>
</reference>
<dbReference type="AlphaFoldDB" id="A0A0R3WYC0"/>
<reference evidence="1 2" key="2">
    <citation type="submission" date="2018-11" db="EMBL/GenBank/DDBJ databases">
        <authorList>
            <consortium name="Pathogen Informatics"/>
        </authorList>
    </citation>
    <scope>NUCLEOTIDE SEQUENCE [LARGE SCALE GENOMIC DNA]</scope>
</reference>
<name>A0A0R3WYC0_HYDTA</name>
<evidence type="ECO:0000313" key="3">
    <source>
        <dbReference type="WBParaSite" id="TTAC_0000576001-mRNA-1"/>
    </source>
</evidence>
<keyword evidence="2" id="KW-1185">Reference proteome</keyword>
<accession>A0A0R3WYC0</accession>